<feature type="compositionally biased region" description="Low complexity" evidence="1">
    <location>
        <begin position="70"/>
        <end position="86"/>
    </location>
</feature>
<keyword evidence="3" id="KW-1185">Reference proteome</keyword>
<comment type="caution">
    <text evidence="2">The sequence shown here is derived from an EMBL/GenBank/DDBJ whole genome shotgun (WGS) entry which is preliminary data.</text>
</comment>
<dbReference type="EMBL" id="WWCM01000007">
    <property type="protein sequence ID" value="MYM40022.1"/>
    <property type="molecule type" value="Genomic_DNA"/>
</dbReference>
<reference evidence="2 3" key="1">
    <citation type="submission" date="2019-12" db="EMBL/GenBank/DDBJ databases">
        <title>Novel species isolated from a subtropical stream in China.</title>
        <authorList>
            <person name="Lu H."/>
        </authorList>
    </citation>
    <scope>NUCLEOTIDE SEQUENCE [LARGE SCALE GENOMIC DNA]</scope>
    <source>
        <strain evidence="2 3">CY13W</strain>
    </source>
</reference>
<dbReference type="RefSeq" id="WP_161039384.1">
    <property type="nucleotide sequence ID" value="NZ_WWCM01000007.1"/>
</dbReference>
<organism evidence="2 3">
    <name type="scientific">Duganella qianjiadongensis</name>
    <dbReference type="NCBI Taxonomy" id="2692176"/>
    <lineage>
        <taxon>Bacteria</taxon>
        <taxon>Pseudomonadati</taxon>
        <taxon>Pseudomonadota</taxon>
        <taxon>Betaproteobacteria</taxon>
        <taxon>Burkholderiales</taxon>
        <taxon>Oxalobacteraceae</taxon>
        <taxon>Telluria group</taxon>
        <taxon>Duganella</taxon>
    </lineage>
</organism>
<proteinExistence type="predicted"/>
<protein>
    <submittedName>
        <fullName evidence="2">Uncharacterized protein</fullName>
    </submittedName>
</protein>
<gene>
    <name evidence="2" type="ORF">GTP27_11855</name>
</gene>
<dbReference type="Proteomes" id="UP000478090">
    <property type="component" value="Unassembled WGS sequence"/>
</dbReference>
<feature type="region of interest" description="Disordered" evidence="1">
    <location>
        <begin position="26"/>
        <end position="90"/>
    </location>
</feature>
<evidence type="ECO:0000313" key="3">
    <source>
        <dbReference type="Proteomes" id="UP000478090"/>
    </source>
</evidence>
<sequence length="193" mass="19484">MFINPIGNCKNLWEVATRALPKFGNTAAVPGDEGSITQSEPAASPFAAGVPKQDDASAMPPAEKQKLDVQQAPAPQEAAPSATQSSMTSTRKQARNLVTVMKWTVGVAAVVAGVTAGLAVGTAAGVLRKAGGAEIEKSLDTLNDCIKGGYYAGASVFYGLGKLADLLDQSTPDAGAAVQAGPAAAAPTEFVLV</sequence>
<name>A0ABW9VQM7_9BURK</name>
<evidence type="ECO:0000313" key="2">
    <source>
        <dbReference type="EMBL" id="MYM40022.1"/>
    </source>
</evidence>
<accession>A0ABW9VQM7</accession>
<evidence type="ECO:0000256" key="1">
    <source>
        <dbReference type="SAM" id="MobiDB-lite"/>
    </source>
</evidence>